<evidence type="ECO:0008006" key="4">
    <source>
        <dbReference type="Google" id="ProtNLM"/>
    </source>
</evidence>
<sequence>MTTEPERKKAKTDHIDSSTARMKELQDKILALKEEYPELEYIDQTRLHSCLDEAFVKYKSEQNERHCPIYKLPNEILLNCFEFVGGNSYLFTATVSMKFHDAYMSRFVSQEHAYHRNNGKLTSYRYGACCTSLAKYCIENLCKTQDEKDKIFIAGAVNGNIEILEYALEEGYDLLPIISDTPFSDNIFHEALDERDLRLIELGAAIGESDEIGRSGIARIAREGHLHVLKYLYEKLNFRMGMQLASYEAIRNGHLDILEWLHSINYLEELTTVSDFGDDQRLFCNETCSAKVLKWLIERGYYDEAWFDGHSLFYENLLELADKDLLDYCLSKGIEFEEDAINNLAYFGNVEFAEYCKEKGLNMTSDAYLQAGETGNFEMVKFLHRSGIPWNDGFTKTTRNFEILKFAYENGCYWHPQTSVYAEYSDLQVLQFLHTRVGCPWDPNTFQFFLHHGEKATVEVFRFLHENDCPWDKSFSQIIIETKNISCLKYLHESGLPYDNDLLELALTQQWLDGVKYIIESKMKCERPNNFSKKVIEMKDTSLLRHMHESGLPYDNDLLALALRQQWLDGVKYIIESEMKCETPSNFSEKVMEMKDVSLLRYIHESGLPYDNDLLELALRQQWLDGVKYIIKSEMKCERPTDLGIVIWSGRYKCHDLEILKYLKSIGMEWGTLLKCIVSSDSEFKDPLEAFHWAIDSGCPLDEDSEDLFYWAFHSWFEDPFNQQKREILSYLQKRGVPQGTILDYHDF</sequence>
<feature type="coiled-coil region" evidence="1">
    <location>
        <begin position="15"/>
        <end position="42"/>
    </location>
</feature>
<organism evidence="2 3">
    <name type="scientific">Chaetoceros tenuissimus</name>
    <dbReference type="NCBI Taxonomy" id="426638"/>
    <lineage>
        <taxon>Eukaryota</taxon>
        <taxon>Sar</taxon>
        <taxon>Stramenopiles</taxon>
        <taxon>Ochrophyta</taxon>
        <taxon>Bacillariophyta</taxon>
        <taxon>Coscinodiscophyceae</taxon>
        <taxon>Chaetocerotophycidae</taxon>
        <taxon>Chaetocerotales</taxon>
        <taxon>Chaetocerotaceae</taxon>
        <taxon>Chaetoceros</taxon>
    </lineage>
</organism>
<dbReference type="AlphaFoldDB" id="A0AAD3CZS4"/>
<dbReference type="PANTHER" id="PTHR46586">
    <property type="entry name" value="ANKYRIN REPEAT-CONTAINING PROTEIN"/>
    <property type="match status" value="1"/>
</dbReference>
<evidence type="ECO:0000256" key="1">
    <source>
        <dbReference type="SAM" id="Coils"/>
    </source>
</evidence>
<keyword evidence="3" id="KW-1185">Reference proteome</keyword>
<dbReference type="Gene3D" id="1.25.40.20">
    <property type="entry name" value="Ankyrin repeat-containing domain"/>
    <property type="match status" value="1"/>
</dbReference>
<dbReference type="PANTHER" id="PTHR46586:SF5">
    <property type="match status" value="1"/>
</dbReference>
<comment type="caution">
    <text evidence="2">The sequence shown here is derived from an EMBL/GenBank/DDBJ whole genome shotgun (WGS) entry which is preliminary data.</text>
</comment>
<reference evidence="2 3" key="1">
    <citation type="journal article" date="2021" name="Sci. Rep.">
        <title>The genome of the diatom Chaetoceros tenuissimus carries an ancient integrated fragment of an extant virus.</title>
        <authorList>
            <person name="Hongo Y."/>
            <person name="Kimura K."/>
            <person name="Takaki Y."/>
            <person name="Yoshida Y."/>
            <person name="Baba S."/>
            <person name="Kobayashi G."/>
            <person name="Nagasaki K."/>
            <person name="Hano T."/>
            <person name="Tomaru Y."/>
        </authorList>
    </citation>
    <scope>NUCLEOTIDE SEQUENCE [LARGE SCALE GENOMIC DNA]</scope>
    <source>
        <strain evidence="2 3">NIES-3715</strain>
    </source>
</reference>
<dbReference type="InterPro" id="IPR052050">
    <property type="entry name" value="SecEffector_AnkRepeat"/>
</dbReference>
<name>A0AAD3CZS4_9STRA</name>
<gene>
    <name evidence="2" type="ORF">CTEN210_11473</name>
</gene>
<evidence type="ECO:0000313" key="3">
    <source>
        <dbReference type="Proteomes" id="UP001054902"/>
    </source>
</evidence>
<protein>
    <recommendedName>
        <fullName evidence="4">Ankyrin repeat protein</fullName>
    </recommendedName>
</protein>
<proteinExistence type="predicted"/>
<accession>A0AAD3CZS4</accession>
<dbReference type="Proteomes" id="UP001054902">
    <property type="component" value="Unassembled WGS sequence"/>
</dbReference>
<evidence type="ECO:0000313" key="2">
    <source>
        <dbReference type="EMBL" id="GFH54997.1"/>
    </source>
</evidence>
<keyword evidence="1" id="KW-0175">Coiled coil</keyword>
<dbReference type="SUPFAM" id="SSF48403">
    <property type="entry name" value="Ankyrin repeat"/>
    <property type="match status" value="1"/>
</dbReference>
<dbReference type="InterPro" id="IPR036770">
    <property type="entry name" value="Ankyrin_rpt-contain_sf"/>
</dbReference>
<dbReference type="EMBL" id="BLLK01000047">
    <property type="protein sequence ID" value="GFH54997.1"/>
    <property type="molecule type" value="Genomic_DNA"/>
</dbReference>